<dbReference type="Proteomes" id="UP000215301">
    <property type="component" value="Unassembled WGS sequence"/>
</dbReference>
<evidence type="ECO:0000259" key="1">
    <source>
        <dbReference type="SMART" id="SM00852"/>
    </source>
</evidence>
<reference evidence="2 3" key="1">
    <citation type="submission" date="2017-06" db="EMBL/GenBank/DDBJ databases">
        <title>Isolation and characterization of a thermophilic and butanogenic Thermoanaerobacterium thermosaccharolyticum M5 capable of efficient degradation of hemicellulose.</title>
        <authorList>
            <person name="Xin F."/>
            <person name="Jiang Y."/>
        </authorList>
    </citation>
    <scope>NUCLEOTIDE SEQUENCE [LARGE SCALE GENOMIC DNA]</scope>
    <source>
        <strain evidence="2 3">M5</strain>
    </source>
</reference>
<dbReference type="AlphaFoldDB" id="A0A231VCI7"/>
<dbReference type="Pfam" id="PF00994">
    <property type="entry name" value="MoCF_biosynth"/>
    <property type="match status" value="1"/>
</dbReference>
<proteinExistence type="predicted"/>
<dbReference type="RefSeq" id="WP_094046527.1">
    <property type="nucleotide sequence ID" value="NZ_NKHD01000047.1"/>
</dbReference>
<protein>
    <submittedName>
        <fullName evidence="2">Molybdopterin-binding protein</fullName>
    </submittedName>
</protein>
<gene>
    <name evidence="2" type="ORF">CE561_12320</name>
</gene>
<dbReference type="InterPro" id="IPR001453">
    <property type="entry name" value="MoaB/Mog_dom"/>
</dbReference>
<accession>A0A231VCI7</accession>
<dbReference type="EMBL" id="NKHD01000047">
    <property type="protein sequence ID" value="OXT05852.1"/>
    <property type="molecule type" value="Genomic_DNA"/>
</dbReference>
<dbReference type="Gene3D" id="3.40.980.10">
    <property type="entry name" value="MoaB/Mog-like domain"/>
    <property type="match status" value="1"/>
</dbReference>
<dbReference type="InterPro" id="IPR036425">
    <property type="entry name" value="MoaB/Mog-like_dom_sf"/>
</dbReference>
<evidence type="ECO:0000313" key="3">
    <source>
        <dbReference type="Proteomes" id="UP000215301"/>
    </source>
</evidence>
<dbReference type="PANTHER" id="PTHR13939:SF0">
    <property type="entry name" value="NMN AMIDOHYDROLASE-LIKE PROTEIN YFAY"/>
    <property type="match status" value="1"/>
</dbReference>
<dbReference type="PANTHER" id="PTHR13939">
    <property type="entry name" value="NICOTINAMIDE-NUCLEOTIDE AMIDOHYDROLASE PNCC"/>
    <property type="match status" value="1"/>
</dbReference>
<dbReference type="InterPro" id="IPR050101">
    <property type="entry name" value="CinA"/>
</dbReference>
<dbReference type="SUPFAM" id="SSF53218">
    <property type="entry name" value="Molybdenum cofactor biosynthesis proteins"/>
    <property type="match status" value="1"/>
</dbReference>
<organism evidence="2 3">
    <name type="scientific">Thermoanaerobacterium thermosaccharolyticum</name>
    <name type="common">Clostridium thermosaccharolyticum</name>
    <dbReference type="NCBI Taxonomy" id="1517"/>
    <lineage>
        <taxon>Bacteria</taxon>
        <taxon>Bacillati</taxon>
        <taxon>Bacillota</taxon>
        <taxon>Clostridia</taxon>
        <taxon>Thermoanaerobacterales</taxon>
        <taxon>Thermoanaerobacteraceae</taxon>
        <taxon>Thermoanaerobacterium</taxon>
    </lineage>
</organism>
<sequence length="297" mass="32904">MEWDLLEKTTFQINGINLNDANLTEISEETSKILGLKPSELMIVDVRPGFIIFDVLKRSVKAESIAGKQKELLQTLQKLRGVTLDENCSVHSEGVLGLIALDEEEAKEMIYKSKILTDEVRNNIKKRAIVFASGEEVISKKIVDTNSPYIIDSLRNAGFKAEFGGILKDELKSTVIALKEAIEDGYGLIITTGGVGAEDKDFNIESICQLDNDAATPWILKFKPDFKRHHKDGVRIGVGQVGISTLVALPGPHEEAKIGIHRLIEGLEKGFNKVQLAEYIVSALRQRWQDMMSKGGD</sequence>
<name>A0A231VCI7_THETR</name>
<comment type="caution">
    <text evidence="2">The sequence shown here is derived from an EMBL/GenBank/DDBJ whole genome shotgun (WGS) entry which is preliminary data.</text>
</comment>
<evidence type="ECO:0000313" key="2">
    <source>
        <dbReference type="EMBL" id="OXT05852.1"/>
    </source>
</evidence>
<feature type="domain" description="MoaB/Mog" evidence="1">
    <location>
        <begin position="129"/>
        <end position="270"/>
    </location>
</feature>
<dbReference type="SMART" id="SM00852">
    <property type="entry name" value="MoCF_biosynth"/>
    <property type="match status" value="1"/>
</dbReference>